<evidence type="ECO:0000313" key="5">
    <source>
        <dbReference type="EMBL" id="NYZ24319.1"/>
    </source>
</evidence>
<keyword evidence="6" id="KW-1185">Reference proteome</keyword>
<evidence type="ECO:0000256" key="2">
    <source>
        <dbReference type="ARBA" id="ARBA00023125"/>
    </source>
</evidence>
<dbReference type="SMART" id="SM00895">
    <property type="entry name" value="FCD"/>
    <property type="match status" value="1"/>
</dbReference>
<evidence type="ECO:0000259" key="4">
    <source>
        <dbReference type="PROSITE" id="PS50949"/>
    </source>
</evidence>
<dbReference type="PROSITE" id="PS50949">
    <property type="entry name" value="HTH_GNTR"/>
    <property type="match status" value="1"/>
</dbReference>
<dbReference type="SUPFAM" id="SSF48008">
    <property type="entry name" value="GntR ligand-binding domain-like"/>
    <property type="match status" value="1"/>
</dbReference>
<dbReference type="Proteomes" id="UP000584642">
    <property type="component" value="Unassembled WGS sequence"/>
</dbReference>
<keyword evidence="1" id="KW-0805">Transcription regulation</keyword>
<dbReference type="RefSeq" id="WP_180286095.1">
    <property type="nucleotide sequence ID" value="NZ_JABFDB010000039.1"/>
</dbReference>
<dbReference type="InterPro" id="IPR008920">
    <property type="entry name" value="TF_FadR/GntR_C"/>
</dbReference>
<dbReference type="Gene3D" id="1.10.10.10">
    <property type="entry name" value="Winged helix-like DNA-binding domain superfamily/Winged helix DNA-binding domain"/>
    <property type="match status" value="1"/>
</dbReference>
<dbReference type="PANTHER" id="PTHR43537">
    <property type="entry name" value="TRANSCRIPTIONAL REGULATOR, GNTR FAMILY"/>
    <property type="match status" value="1"/>
</dbReference>
<comment type="caution">
    <text evidence="5">The sequence shown here is derived from an EMBL/GenBank/DDBJ whole genome shotgun (WGS) entry which is preliminary data.</text>
</comment>
<dbReference type="Pfam" id="PF00392">
    <property type="entry name" value="GntR"/>
    <property type="match status" value="1"/>
</dbReference>
<organism evidence="5 6">
    <name type="scientific">Azospirillum oleiclasticum</name>
    <dbReference type="NCBI Taxonomy" id="2735135"/>
    <lineage>
        <taxon>Bacteria</taxon>
        <taxon>Pseudomonadati</taxon>
        <taxon>Pseudomonadota</taxon>
        <taxon>Alphaproteobacteria</taxon>
        <taxon>Rhodospirillales</taxon>
        <taxon>Azospirillaceae</taxon>
        <taxon>Azospirillum</taxon>
    </lineage>
</organism>
<dbReference type="Pfam" id="PF07729">
    <property type="entry name" value="FCD"/>
    <property type="match status" value="1"/>
</dbReference>
<keyword evidence="2" id="KW-0238">DNA-binding</keyword>
<dbReference type="InterPro" id="IPR011711">
    <property type="entry name" value="GntR_C"/>
</dbReference>
<protein>
    <submittedName>
        <fullName evidence="5">GntR family transcriptional regulator</fullName>
    </submittedName>
</protein>
<keyword evidence="3" id="KW-0804">Transcription</keyword>
<name>A0ABX2TM59_9PROT</name>
<gene>
    <name evidence="5" type="ORF">HND93_31825</name>
</gene>
<feature type="domain" description="HTH gntR-type" evidence="4">
    <location>
        <begin position="15"/>
        <end position="82"/>
    </location>
</feature>
<reference evidence="5 6" key="1">
    <citation type="submission" date="2020-05" db="EMBL/GenBank/DDBJ databases">
        <title>Azospirillum oleiclasticum sp. nov, a nitrogen-fixing and heavy crude oil-emulsifying bacterium isolated from the crude oil of Yumen Oilfield.</title>
        <authorList>
            <person name="Wu D."/>
            <person name="Cai M."/>
            <person name="Zhang X."/>
        </authorList>
    </citation>
    <scope>NUCLEOTIDE SEQUENCE [LARGE SCALE GENOMIC DNA]</scope>
    <source>
        <strain evidence="5 6">ROY-1-1-2</strain>
    </source>
</reference>
<dbReference type="SUPFAM" id="SSF46785">
    <property type="entry name" value="Winged helix' DNA-binding domain"/>
    <property type="match status" value="1"/>
</dbReference>
<dbReference type="InterPro" id="IPR036388">
    <property type="entry name" value="WH-like_DNA-bd_sf"/>
</dbReference>
<dbReference type="InterPro" id="IPR000524">
    <property type="entry name" value="Tscrpt_reg_HTH_GntR"/>
</dbReference>
<dbReference type="PANTHER" id="PTHR43537:SF39">
    <property type="entry name" value="HTH-TYPE TRANSCRIPTIONAL REGULATOR MCBR"/>
    <property type="match status" value="1"/>
</dbReference>
<accession>A0ABX2TM59</accession>
<proteinExistence type="predicted"/>
<evidence type="ECO:0000256" key="3">
    <source>
        <dbReference type="ARBA" id="ARBA00023163"/>
    </source>
</evidence>
<dbReference type="Gene3D" id="1.20.120.530">
    <property type="entry name" value="GntR ligand-binding domain-like"/>
    <property type="match status" value="1"/>
</dbReference>
<evidence type="ECO:0000256" key="1">
    <source>
        <dbReference type="ARBA" id="ARBA00023015"/>
    </source>
</evidence>
<sequence length="240" mass="26604">MTDAPDGSLQRIDRDRLWGLAQAQLRDALLGGRFEPGRSLTLRHLAEIFGTSITPVRDAVMRLVAQGVLEQGARNSAVVPDVGTGTLRHLTVVRTELEGRAAREAALRRTPRDLAVLEERLDTMRALIARRDLDSYLDIHRRFHFGIYEMAGNPILYDVIENLWLRCGPVLTFVLPEYVLTLKGTDHHGNVLDAIRQGDADRAEAEIVADIKEAESYLLGLADPTGRIRKPQALLVTGAS</sequence>
<dbReference type="InterPro" id="IPR036390">
    <property type="entry name" value="WH_DNA-bd_sf"/>
</dbReference>
<evidence type="ECO:0000313" key="6">
    <source>
        <dbReference type="Proteomes" id="UP000584642"/>
    </source>
</evidence>
<dbReference type="EMBL" id="JABFDB010000039">
    <property type="protein sequence ID" value="NYZ24319.1"/>
    <property type="molecule type" value="Genomic_DNA"/>
</dbReference>